<accession>A0A818Z7P5</accession>
<dbReference type="Proteomes" id="UP000663848">
    <property type="component" value="Unassembled WGS sequence"/>
</dbReference>
<dbReference type="EMBL" id="CAJOBR010000029">
    <property type="protein sequence ID" value="CAF4450695.1"/>
    <property type="molecule type" value="Genomic_DNA"/>
</dbReference>
<feature type="coiled-coil region" evidence="4">
    <location>
        <begin position="151"/>
        <end position="224"/>
    </location>
</feature>
<dbReference type="EMBL" id="CAJOBS010000148">
    <property type="protein sequence ID" value="CAF4507841.1"/>
    <property type="molecule type" value="Genomic_DNA"/>
</dbReference>
<dbReference type="InterPro" id="IPR035979">
    <property type="entry name" value="RBD_domain_sf"/>
</dbReference>
<dbReference type="SMART" id="SM00360">
    <property type="entry name" value="RRM"/>
    <property type="match status" value="1"/>
</dbReference>
<sequence length="252" mass="28958">MNDDMCRQVFIKNIPYEIDDDALSEWCSSFGPITKCSLKRDKLGNSRGFAFITFASIAGHDNIVSNAPHYCLGRLLLVKPANEETYSNESQVNSSLDPPSQTISSTNDNFHSTTIDNSFIYDDVNDNRLASLHDELEANLECMQIAHGHEIKVLRDKLAREKKLKADAEESYKEAEEDWSKINAENIRLRTSLIKNVMQTFNIRRDLARRTKDQLKQCEQVEKQFQDIRSSRMMPTINKALKNQTYNNTKTK</sequence>
<comment type="caution">
    <text evidence="8">The sequence shown here is derived from an EMBL/GenBank/DDBJ whole genome shotgun (WGS) entry which is preliminary data.</text>
</comment>
<protein>
    <recommendedName>
        <fullName evidence="6">RRM domain-containing protein</fullName>
    </recommendedName>
</protein>
<evidence type="ECO:0000313" key="8">
    <source>
        <dbReference type="EMBL" id="CAF3761000.1"/>
    </source>
</evidence>
<organism evidence="8 11">
    <name type="scientific">Rotaria socialis</name>
    <dbReference type="NCBI Taxonomy" id="392032"/>
    <lineage>
        <taxon>Eukaryota</taxon>
        <taxon>Metazoa</taxon>
        <taxon>Spiralia</taxon>
        <taxon>Gnathifera</taxon>
        <taxon>Rotifera</taxon>
        <taxon>Eurotatoria</taxon>
        <taxon>Bdelloidea</taxon>
        <taxon>Philodinida</taxon>
        <taxon>Philodinidae</taxon>
        <taxon>Rotaria</taxon>
    </lineage>
</organism>
<dbReference type="Proteomes" id="UP000663872">
    <property type="component" value="Unassembled WGS sequence"/>
</dbReference>
<dbReference type="InterPro" id="IPR012677">
    <property type="entry name" value="Nucleotide-bd_a/b_plait_sf"/>
</dbReference>
<proteinExistence type="predicted"/>
<evidence type="ECO:0000313" key="9">
    <source>
        <dbReference type="EMBL" id="CAF4450695.1"/>
    </source>
</evidence>
<dbReference type="EMBL" id="CAJNYT010005601">
    <property type="protein sequence ID" value="CAF3761000.1"/>
    <property type="molecule type" value="Genomic_DNA"/>
</dbReference>
<evidence type="ECO:0000256" key="3">
    <source>
        <dbReference type="PROSITE-ProRule" id="PRU00176"/>
    </source>
</evidence>
<evidence type="ECO:0000313" key="11">
    <source>
        <dbReference type="Proteomes" id="UP000663872"/>
    </source>
</evidence>
<evidence type="ECO:0000313" key="10">
    <source>
        <dbReference type="EMBL" id="CAF4507841.1"/>
    </source>
</evidence>
<evidence type="ECO:0000256" key="4">
    <source>
        <dbReference type="SAM" id="Coils"/>
    </source>
</evidence>
<reference evidence="8" key="1">
    <citation type="submission" date="2021-02" db="EMBL/GenBank/DDBJ databases">
        <authorList>
            <person name="Nowell W R."/>
        </authorList>
    </citation>
    <scope>NUCLEOTIDE SEQUENCE</scope>
</reference>
<dbReference type="Proteomes" id="UP000663865">
    <property type="component" value="Unassembled WGS sequence"/>
</dbReference>
<name>A0A818Z7P5_9BILA</name>
<dbReference type="GO" id="GO:0003723">
    <property type="term" value="F:RNA binding"/>
    <property type="evidence" value="ECO:0007669"/>
    <property type="project" value="UniProtKB-UniRule"/>
</dbReference>
<keyword evidence="1" id="KW-0677">Repeat</keyword>
<dbReference type="Pfam" id="PF00076">
    <property type="entry name" value="RRM_1"/>
    <property type="match status" value="1"/>
</dbReference>
<evidence type="ECO:0000256" key="1">
    <source>
        <dbReference type="ARBA" id="ARBA00022737"/>
    </source>
</evidence>
<evidence type="ECO:0000256" key="5">
    <source>
        <dbReference type="SAM" id="MobiDB-lite"/>
    </source>
</evidence>
<dbReference type="CDD" id="cd00590">
    <property type="entry name" value="RRM_SF"/>
    <property type="match status" value="1"/>
</dbReference>
<feature type="domain" description="RRM" evidence="6">
    <location>
        <begin position="7"/>
        <end position="83"/>
    </location>
</feature>
<evidence type="ECO:0000313" key="7">
    <source>
        <dbReference type="EMBL" id="CAF3573723.1"/>
    </source>
</evidence>
<dbReference type="Gene3D" id="3.30.70.330">
    <property type="match status" value="1"/>
</dbReference>
<dbReference type="AlphaFoldDB" id="A0A818Z7P5"/>
<dbReference type="InterPro" id="IPR000504">
    <property type="entry name" value="RRM_dom"/>
</dbReference>
<dbReference type="Proteomes" id="UP000663838">
    <property type="component" value="Unassembled WGS sequence"/>
</dbReference>
<dbReference type="PROSITE" id="PS50102">
    <property type="entry name" value="RRM"/>
    <property type="match status" value="1"/>
</dbReference>
<dbReference type="PANTHER" id="PTHR24012">
    <property type="entry name" value="RNA BINDING PROTEIN"/>
    <property type="match status" value="1"/>
</dbReference>
<keyword evidence="2 3" id="KW-0694">RNA-binding</keyword>
<evidence type="ECO:0000256" key="2">
    <source>
        <dbReference type="ARBA" id="ARBA00022884"/>
    </source>
</evidence>
<evidence type="ECO:0000259" key="6">
    <source>
        <dbReference type="PROSITE" id="PS50102"/>
    </source>
</evidence>
<dbReference type="EMBL" id="CAJNYV010003466">
    <property type="protein sequence ID" value="CAF3573723.1"/>
    <property type="molecule type" value="Genomic_DNA"/>
</dbReference>
<feature type="region of interest" description="Disordered" evidence="5">
    <location>
        <begin position="88"/>
        <end position="108"/>
    </location>
</feature>
<gene>
    <name evidence="8" type="ORF">GRG538_LOCUS31949</name>
    <name evidence="7" type="ORF">KIK155_LOCUS19581</name>
    <name evidence="9" type="ORF">QYT958_LOCUS622</name>
    <name evidence="10" type="ORF">TOA249_LOCUS4005</name>
</gene>
<keyword evidence="4" id="KW-0175">Coiled coil</keyword>
<dbReference type="SUPFAM" id="SSF54928">
    <property type="entry name" value="RNA-binding domain, RBD"/>
    <property type="match status" value="1"/>
</dbReference>